<evidence type="ECO:0000313" key="2">
    <source>
        <dbReference type="EMBL" id="CAF23317.1"/>
    </source>
</evidence>
<organism evidence="2 3">
    <name type="scientific">Protochlamydia amoebophila (strain UWE25)</name>
    <dbReference type="NCBI Taxonomy" id="264201"/>
    <lineage>
        <taxon>Bacteria</taxon>
        <taxon>Pseudomonadati</taxon>
        <taxon>Chlamydiota</taxon>
        <taxon>Chlamydiia</taxon>
        <taxon>Parachlamydiales</taxon>
        <taxon>Parachlamydiaceae</taxon>
        <taxon>Candidatus Protochlamydia</taxon>
    </lineage>
</organism>
<dbReference type="HOGENOM" id="CLU_513725_0_0_0"/>
<dbReference type="KEGG" id="pcu:PC_RS02840"/>
<dbReference type="EMBL" id="BX908798">
    <property type="protein sequence ID" value="CAF23317.1"/>
    <property type="molecule type" value="Genomic_DNA"/>
</dbReference>
<dbReference type="Proteomes" id="UP000000529">
    <property type="component" value="Chromosome"/>
</dbReference>
<dbReference type="RefSeq" id="WP_011175143.1">
    <property type="nucleotide sequence ID" value="NC_005861.2"/>
</dbReference>
<dbReference type="OrthoDB" id="23261at2"/>
<name>Q6MDN2_PARUW</name>
<sequence>MNSNLPLSSSYSQIDKMAQTLESRGIKVNIDKESNKGIIDANGRKFAVSLINVNSEHPLDADTMTQIATRVAYMIFAKNLISEEFQGAKIDQQGIQINDKNLTHEEANTKELYQDIQSIMQNKLSKQNADIAEAQIGVNTNTKQPIQKEFNPPLHPYLSQFTSDQLDAINKYGANKVMVGGQFSQSKLDALQQAEVKAVAKGKVKPVKKERVTRKNGFIEAKNGFIEAVKTKVKTTKKDKSKLQTISNQKLQEKLTKIQFTLSDYAKNLLLLEQAREDLDKMLNHGASKGEIDATKATISSKEKISKEQLKELQSAKNELASFKLEKNKPLLNEIRRIIHDMQNLLNASNTKTASHAFLEKYKTKQEVQQGIGNAYTAAWSEKYAFRNPENPGSLINGHNNLIARDPANKNSYENLVSILGEVHQALQEASTTFGPLFIREAGLMNASHKIKPDTAKTLAISAAQKKLFDKLEELKQKAKSLTFETNSQNELQGVGNFGEYSKLTLDITLSKIQKELQEFDALPLPEAKT</sequence>
<accession>Q6MDN2</accession>
<evidence type="ECO:0000313" key="3">
    <source>
        <dbReference type="Proteomes" id="UP000000529"/>
    </source>
</evidence>
<evidence type="ECO:0000256" key="1">
    <source>
        <dbReference type="SAM" id="Coils"/>
    </source>
</evidence>
<feature type="coiled-coil region" evidence="1">
    <location>
        <begin position="299"/>
        <end position="326"/>
    </location>
</feature>
<protein>
    <submittedName>
        <fullName evidence="2">Uncharacterized protein</fullName>
    </submittedName>
</protein>
<keyword evidence="1" id="KW-0175">Coiled coil</keyword>
<dbReference type="eggNOG" id="ENOG5033PB7">
    <property type="taxonomic scope" value="Bacteria"/>
</dbReference>
<keyword evidence="3" id="KW-1185">Reference proteome</keyword>
<dbReference type="AlphaFoldDB" id="Q6MDN2"/>
<reference evidence="2 3" key="1">
    <citation type="journal article" date="2004" name="Science">
        <title>Illuminating the evolutionary history of chlamydiae.</title>
        <authorList>
            <person name="Horn M."/>
            <person name="Collingro A."/>
            <person name="Schmitz-Esser S."/>
            <person name="Beier C.L."/>
            <person name="Purkhold U."/>
            <person name="Fartmann B."/>
            <person name="Brandt P."/>
            <person name="Nyakatura G.J."/>
            <person name="Droege M."/>
            <person name="Frishman D."/>
            <person name="Rattei T."/>
            <person name="Mewes H."/>
            <person name="Wagner M."/>
        </authorList>
    </citation>
    <scope>NUCLEOTIDE SEQUENCE [LARGE SCALE GENOMIC DNA]</scope>
    <source>
        <strain evidence="2 3">UWE25</strain>
    </source>
</reference>
<gene>
    <name evidence="2" type="ORF">PC_RS02840</name>
</gene>
<proteinExistence type="predicted"/>